<keyword evidence="4" id="KW-1003">Cell membrane</keyword>
<dbReference type="HOGENOM" id="CLU_021513_0_0_0"/>
<dbReference type="InterPro" id="IPR036594">
    <property type="entry name" value="Meth_synthase_dom"/>
</dbReference>
<evidence type="ECO:0000256" key="4">
    <source>
        <dbReference type="ARBA" id="ARBA00022475"/>
    </source>
</evidence>
<dbReference type="STRING" id="234267.Acid_2877"/>
<evidence type="ECO:0000256" key="9">
    <source>
        <dbReference type="SAM" id="Phobius"/>
    </source>
</evidence>
<comment type="subcellular location">
    <subcellularLocation>
        <location evidence="1">Cell membrane</location>
        <topology evidence="1">Multi-pass membrane protein</topology>
    </subcellularLocation>
</comment>
<proteinExistence type="inferred from homology"/>
<dbReference type="FunCoup" id="Q023I3">
    <property type="interactions" value="478"/>
</dbReference>
<protein>
    <recommendedName>
        <fullName evidence="11">AI-2E family transporter</fullName>
    </recommendedName>
</protein>
<organism evidence="10">
    <name type="scientific">Solibacter usitatus (strain Ellin6076)</name>
    <dbReference type="NCBI Taxonomy" id="234267"/>
    <lineage>
        <taxon>Bacteria</taxon>
        <taxon>Pseudomonadati</taxon>
        <taxon>Acidobacteriota</taxon>
        <taxon>Terriglobia</taxon>
        <taxon>Bryobacterales</taxon>
        <taxon>Solibacteraceae</taxon>
        <taxon>Candidatus Solibacter</taxon>
    </lineage>
</organism>
<evidence type="ECO:0008006" key="11">
    <source>
        <dbReference type="Google" id="ProtNLM"/>
    </source>
</evidence>
<dbReference type="GO" id="GO:0055085">
    <property type="term" value="P:transmembrane transport"/>
    <property type="evidence" value="ECO:0007669"/>
    <property type="project" value="TreeGrafter"/>
</dbReference>
<evidence type="ECO:0000256" key="3">
    <source>
        <dbReference type="ARBA" id="ARBA00022448"/>
    </source>
</evidence>
<evidence type="ECO:0000256" key="8">
    <source>
        <dbReference type="SAM" id="MobiDB-lite"/>
    </source>
</evidence>
<sequence length="605" mass="65522">MQRIQYESAPRLPPVVAVLLAIAALYFAREILVPLAVAVLLSFLLTPSVRFLERLRIGRLPSVLLVFLVSLACAGGVGYVVGNQLFDVLNELPKYKENLRTKMESLGGRPGGSLAKATASVQELSKELAAPKQDVPETPRRLSKTQKSAAPPAEVGKPVPVELVEPPPNALQSVRNIAGPLLAPIGKIVVIVIFTIVILIKREDLRNRVLRLLGRGRLPRATQAFDDAAERVTQYLRMQFLVNSVFGATIGVGLSVIGLPSALLWGALAGLLRFMPYLGPILGGALPSVMALAVFPGWRYPLMCLGLFLITELVVAYAVEPWLYGTHTGVSSLAILVSAAFWTTVWGPVGLVLSTPLTVCLLVLGRHAPQLEFLYVILGDEPVLEPEAELYQRLLALDQQEAQAVLDRAADGKTPLEIYDGILVPSLRLSEEDRHRGGLDTDRENFILQSMNEFIAGMASEHEDEIAGTDAGQRVLCLPAGDPADEITALMLCHALQLAGIPAVPLPRADLPGDSFANVKVEAADVICICALAPFALMSARTLSRRMRKRFPRQRILVGLWSRSGESEDFEQRLAKAFDVQVVTTLSDAMERLTTSPAIATLSGD</sequence>
<dbReference type="Gene3D" id="1.10.1240.10">
    <property type="entry name" value="Methionine synthase domain"/>
    <property type="match status" value="1"/>
</dbReference>
<dbReference type="InParanoid" id="Q023I3"/>
<evidence type="ECO:0000256" key="6">
    <source>
        <dbReference type="ARBA" id="ARBA00022989"/>
    </source>
</evidence>
<feature type="transmembrane region" description="Helical" evidence="9">
    <location>
        <begin position="64"/>
        <end position="82"/>
    </location>
</feature>
<keyword evidence="5 9" id="KW-0812">Transmembrane</keyword>
<feature type="transmembrane region" description="Helical" evidence="9">
    <location>
        <begin position="302"/>
        <end position="319"/>
    </location>
</feature>
<feature type="region of interest" description="Disordered" evidence="8">
    <location>
        <begin position="128"/>
        <end position="159"/>
    </location>
</feature>
<dbReference type="PANTHER" id="PTHR21716:SF53">
    <property type="entry name" value="PERMEASE PERM-RELATED"/>
    <property type="match status" value="1"/>
</dbReference>
<dbReference type="AlphaFoldDB" id="Q023I3"/>
<feature type="transmembrane region" description="Helical" evidence="9">
    <location>
        <begin position="12"/>
        <end position="29"/>
    </location>
</feature>
<keyword evidence="6 9" id="KW-1133">Transmembrane helix</keyword>
<feature type="transmembrane region" description="Helical" evidence="9">
    <location>
        <begin position="274"/>
        <end position="295"/>
    </location>
</feature>
<comment type="similarity">
    <text evidence="2">Belongs to the autoinducer-2 exporter (AI-2E) (TC 2.A.86) family.</text>
</comment>
<dbReference type="GO" id="GO:0005886">
    <property type="term" value="C:plasma membrane"/>
    <property type="evidence" value="ECO:0007669"/>
    <property type="project" value="UniProtKB-SubCell"/>
</dbReference>
<evidence type="ECO:0000256" key="2">
    <source>
        <dbReference type="ARBA" id="ARBA00009773"/>
    </source>
</evidence>
<gene>
    <name evidence="10" type="ordered locus">Acid_2877</name>
</gene>
<dbReference type="Pfam" id="PF01594">
    <property type="entry name" value="AI-2E_transport"/>
    <property type="match status" value="2"/>
</dbReference>
<evidence type="ECO:0000256" key="7">
    <source>
        <dbReference type="ARBA" id="ARBA00023136"/>
    </source>
</evidence>
<feature type="transmembrane region" description="Helical" evidence="9">
    <location>
        <begin position="35"/>
        <end position="52"/>
    </location>
</feature>
<evidence type="ECO:0000313" key="10">
    <source>
        <dbReference type="EMBL" id="ABJ83863.1"/>
    </source>
</evidence>
<evidence type="ECO:0000256" key="1">
    <source>
        <dbReference type="ARBA" id="ARBA00004651"/>
    </source>
</evidence>
<dbReference type="KEGG" id="sus:Acid_2877"/>
<evidence type="ECO:0000256" key="5">
    <source>
        <dbReference type="ARBA" id="ARBA00022692"/>
    </source>
</evidence>
<feature type="transmembrane region" description="Helical" evidence="9">
    <location>
        <begin position="339"/>
        <end position="364"/>
    </location>
</feature>
<reference evidence="10" key="1">
    <citation type="submission" date="2006-10" db="EMBL/GenBank/DDBJ databases">
        <title>Complete sequence of Solibacter usitatus Ellin6076.</title>
        <authorList>
            <consortium name="US DOE Joint Genome Institute"/>
            <person name="Copeland A."/>
            <person name="Lucas S."/>
            <person name="Lapidus A."/>
            <person name="Barry K."/>
            <person name="Detter J.C."/>
            <person name="Glavina del Rio T."/>
            <person name="Hammon N."/>
            <person name="Israni S."/>
            <person name="Dalin E."/>
            <person name="Tice H."/>
            <person name="Pitluck S."/>
            <person name="Thompson L.S."/>
            <person name="Brettin T."/>
            <person name="Bruce D."/>
            <person name="Han C."/>
            <person name="Tapia R."/>
            <person name="Gilna P."/>
            <person name="Schmutz J."/>
            <person name="Larimer F."/>
            <person name="Land M."/>
            <person name="Hauser L."/>
            <person name="Kyrpides N."/>
            <person name="Mikhailova N."/>
            <person name="Janssen P.H."/>
            <person name="Kuske C.R."/>
            <person name="Richardson P."/>
        </authorList>
    </citation>
    <scope>NUCLEOTIDE SEQUENCE</scope>
    <source>
        <strain evidence="10">Ellin6076</strain>
    </source>
</reference>
<dbReference type="EMBL" id="CP000473">
    <property type="protein sequence ID" value="ABJ83863.1"/>
    <property type="molecule type" value="Genomic_DNA"/>
</dbReference>
<accession>Q023I3</accession>
<name>Q023I3_SOLUE</name>
<feature type="transmembrane region" description="Helical" evidence="9">
    <location>
        <begin position="177"/>
        <end position="200"/>
    </location>
</feature>
<dbReference type="eggNOG" id="COG0628">
    <property type="taxonomic scope" value="Bacteria"/>
</dbReference>
<feature type="transmembrane region" description="Helical" evidence="9">
    <location>
        <begin position="240"/>
        <end position="268"/>
    </location>
</feature>
<dbReference type="OrthoDB" id="9799225at2"/>
<keyword evidence="3" id="KW-0813">Transport</keyword>
<dbReference type="PANTHER" id="PTHR21716">
    <property type="entry name" value="TRANSMEMBRANE PROTEIN"/>
    <property type="match status" value="1"/>
</dbReference>
<dbReference type="InterPro" id="IPR002549">
    <property type="entry name" value="AI-2E-like"/>
</dbReference>
<keyword evidence="7 9" id="KW-0472">Membrane</keyword>